<comment type="function">
    <text evidence="15">A helicase/nuclease that prepares dsDNA breaks (DSB) for recombinational DNA repair. Binds to DSBs and unwinds DNA via a highly rapid and processive ATP-dependent bidirectional helicase activity. Unwinds dsDNA until it encounters a Chi (crossover hotspot instigator) sequence from the 3' direction. Cuts ssDNA a few nucleotides 3' to the Chi site. The properties and activities of the enzyme are changed at Chi. The Chi-altered holoenzyme produces a long 3'-ssDNA overhang and facilitates RecA-binding to the ssDNA for homologous DNA recombination and repair. Holoenzyme degrades any linearized DNA that is unable to undergo homologous recombination. In the holoenzyme this subunit contributes ATPase, 3'-5' helicase, exonuclease activity and loads RecA onto ssDNA.</text>
</comment>
<dbReference type="SUPFAM" id="SSF52980">
    <property type="entry name" value="Restriction endonuclease-like"/>
    <property type="match status" value="1"/>
</dbReference>
<gene>
    <name evidence="15 19" type="primary">recB</name>
    <name evidence="19" type="ORF">M0L44_15235</name>
</gene>
<dbReference type="EC" id="5.6.2.4" evidence="15"/>
<protein>
    <recommendedName>
        <fullName evidence="15">RecBCD enzyme subunit RecB</fullName>
        <ecNumber evidence="15">3.1.11.5</ecNumber>
        <ecNumber evidence="15">5.6.2.4</ecNumber>
    </recommendedName>
    <alternativeName>
        <fullName evidence="15">DNA 3'-5' helicase subunit RecB</fullName>
    </alternativeName>
    <alternativeName>
        <fullName evidence="15">Exonuclease V subunit RecB</fullName>
        <shortName evidence="15">ExoV subunit RecB</shortName>
    </alternativeName>
    <alternativeName>
        <fullName evidence="15">Helicase/nuclease RecBCD subunit RecB</fullName>
    </alternativeName>
</protein>
<dbReference type="InterPro" id="IPR027417">
    <property type="entry name" value="P-loop_NTPase"/>
</dbReference>
<evidence type="ECO:0000256" key="12">
    <source>
        <dbReference type="ARBA" id="ARBA00023235"/>
    </source>
</evidence>
<dbReference type="Gene3D" id="3.40.50.300">
    <property type="entry name" value="P-loop containing nucleotide triphosphate hydrolases"/>
    <property type="match status" value="2"/>
</dbReference>
<keyword evidence="5 15" id="KW-0378">Hydrolase</keyword>
<dbReference type="SUPFAM" id="SSF52540">
    <property type="entry name" value="P-loop containing nucleoside triphosphate hydrolases"/>
    <property type="match status" value="1"/>
</dbReference>
<evidence type="ECO:0000259" key="18">
    <source>
        <dbReference type="PROSITE" id="PS51217"/>
    </source>
</evidence>
<dbReference type="PANTHER" id="PTHR11070">
    <property type="entry name" value="UVRD / RECB / PCRA DNA HELICASE FAMILY MEMBER"/>
    <property type="match status" value="1"/>
</dbReference>
<evidence type="ECO:0000256" key="3">
    <source>
        <dbReference type="ARBA" id="ARBA00022741"/>
    </source>
</evidence>
<keyword evidence="7 15" id="KW-0269">Exonuclease</keyword>
<comment type="cofactor">
    <cofactor evidence="15">
        <name>Mg(2+)</name>
        <dbReference type="ChEBI" id="CHEBI:18420"/>
    </cofactor>
    <text evidence="15">Binds 1 Mg(2+) ion per subunit.</text>
</comment>
<keyword evidence="11 15" id="KW-0234">DNA repair</keyword>
<organism evidence="19 20">
    <name type="scientific">Ideonella oryzae</name>
    <dbReference type="NCBI Taxonomy" id="2937441"/>
    <lineage>
        <taxon>Bacteria</taxon>
        <taxon>Pseudomonadati</taxon>
        <taxon>Pseudomonadota</taxon>
        <taxon>Betaproteobacteria</taxon>
        <taxon>Burkholderiales</taxon>
        <taxon>Sphaerotilaceae</taxon>
        <taxon>Ideonella</taxon>
    </lineage>
</organism>
<evidence type="ECO:0000259" key="17">
    <source>
        <dbReference type="PROSITE" id="PS51198"/>
    </source>
</evidence>
<comment type="subunit">
    <text evidence="15">Heterotrimer of RecB, RecC and RecD. All subunits contribute to DNA-binding. Interacts with RecA.</text>
</comment>
<comment type="miscellaneous">
    <text evidence="15">In the RecBCD complex, RecB has a slow 3'-5' helicase, an exonuclease activity and loads RecA onto ssDNA, RecD has a fast 5'-3' helicase activity, while RecC stimulates the ATPase and processivity of the RecB helicase and contributes to recognition of the Chi site.</text>
</comment>
<dbReference type="InterPro" id="IPR011335">
    <property type="entry name" value="Restrct_endonuc-II-like"/>
</dbReference>
<evidence type="ECO:0000256" key="9">
    <source>
        <dbReference type="ARBA" id="ARBA00022842"/>
    </source>
</evidence>
<dbReference type="EMBL" id="JAMXMC010000008">
    <property type="protein sequence ID" value="MCO5978059.1"/>
    <property type="molecule type" value="Genomic_DNA"/>
</dbReference>
<dbReference type="GO" id="GO:0008854">
    <property type="term" value="F:exodeoxyribonuclease V activity"/>
    <property type="evidence" value="ECO:0007669"/>
    <property type="project" value="UniProtKB-EC"/>
</dbReference>
<accession>A0ABT1BQH7</accession>
<keyword evidence="8 15" id="KW-0067">ATP-binding</keyword>
<keyword evidence="20" id="KW-1185">Reference proteome</keyword>
<keyword evidence="12 15" id="KW-0413">Isomerase</keyword>
<dbReference type="InterPro" id="IPR011604">
    <property type="entry name" value="PDDEXK-like_dom_sf"/>
</dbReference>
<evidence type="ECO:0000256" key="2">
    <source>
        <dbReference type="ARBA" id="ARBA00022723"/>
    </source>
</evidence>
<dbReference type="NCBIfam" id="TIGR00609">
    <property type="entry name" value="recB"/>
    <property type="match status" value="1"/>
</dbReference>
<feature type="region of interest" description="DNA-binding and helicase activity, interacts with RecC" evidence="15">
    <location>
        <begin position="1"/>
        <end position="917"/>
    </location>
</feature>
<dbReference type="EC" id="3.1.11.5" evidence="15"/>
<evidence type="ECO:0000256" key="14">
    <source>
        <dbReference type="ARBA" id="ARBA00048988"/>
    </source>
</evidence>
<evidence type="ECO:0000256" key="16">
    <source>
        <dbReference type="PROSITE-ProRule" id="PRU00560"/>
    </source>
</evidence>
<dbReference type="Gene3D" id="1.10.3170.10">
    <property type="entry name" value="Recbcd, chain B, domain 2"/>
    <property type="match status" value="1"/>
</dbReference>
<dbReference type="InterPro" id="IPR014016">
    <property type="entry name" value="UvrD-like_ATP-bd"/>
</dbReference>
<comment type="domain">
    <text evidence="15">The C-terminal domain has nuclease activity and interacts with RecD. It interacts with RecA, facilitating its loading onto ssDNA.</text>
</comment>
<dbReference type="Pfam" id="PF00580">
    <property type="entry name" value="UvrD-helicase"/>
    <property type="match status" value="2"/>
</dbReference>
<keyword evidence="1 15" id="KW-0540">Nuclease</keyword>
<evidence type="ECO:0000256" key="10">
    <source>
        <dbReference type="ARBA" id="ARBA00023125"/>
    </source>
</evidence>
<sequence>MSEPTSQRLDPLNFPLHGSQLIEASAGTGKTWTIAALYLRLVLGHGGEQACPRGPLRPDQILVMTFTRAATRELSDRIRARLLEAAQVFRAGPQALPAGDEFLAALLASCPGEAERQQAAWRLALAAEGMDDAAIHTIDAWCQRMLREHAFDSGQLFEEELVPDEAQLLTQAAHDHWRQQVYPLRGELLDEVLSLWPDVTALQADAAALLDLPRPATAGQGRLADVVQQARQARADALTRLRDGWAARAEDLRAWLLDQVADKGAWNGAKLKPANFGKWLDNLAAWGRGGPDAPDQPDLKTGWTRLTVAGLLEARKPDLPPPAWPPALAELEALPAALAGLPSVRDTLRLHAAARIAARLALLKRQAAQFGFADLQQRLLQALDGPRGEALRQRIVGQTPVALIDEFQDTSALQYALFDRLYRVADNAPDTALLLIGDPKQSIYRFRGADIGSYLRARQATEGRHHMLGTNFRSTQALVAAVNHGFAQAEARPGEGAFGYRSAAGNPVPLEPVGARGRAERLVHDGEGVPALTLVHDLLPRAFEQHLRPMAERCAEQIVQWLNGPQTGFERTGQGVQRLRPADIAVLVRSGREARAVRAALRRRQVASVYLSDRESVLASDEAADLLRWLQAVAQPQDTRLVRAALATRTLGLPLATLQQLADDDEAFDPYAELMRQLQALWQAQGVLPLVRQTVHRLDLGARWLSQPEGERRLTNLLHLAELLQAQSARLEGEQALIRWLAEAIDDAQQGRGGGGDEQIVRLESDADLVQVITVHKSKGLEYPVVCLPFATSLRPADGRSTPFVLREDDAGQPRLVLAPGKDDLAWAEQERLREDLRLFYVALTRARHALWLGFTALTIGNSPACQTHRSAAGWLLAGPEATTPEALAQALVGWAAGCRDIALQPAGPAVGLTPLAPREAPLPLAEAPVYAGQFDRRWGIGSFSALVRDLGGVPSLGVTQAPRPADDEPDAEPVPGAMLRAATADNAPAWHRFERGALAGNFLHDQLEWLAQEGFDRAEEPMVAEALARRITRTGREAAAPDVVHWLQTLLHTPLPGLGAPLADLQRLLPEMEFWLPAEKLPVAELDALCQAHLLPGQPRPALSARELHGMLMGFADLVFEHDGRYWVLDYKSNQLGPDGRAYSPEALDAAMLHHRYDVQAALYLLALHRLLRARLGDAYRPEAQLGGALYLFLRGIDGPTRGTVHLPPPLALLDALDAWLGGTPATEATTC</sequence>
<feature type="binding site" evidence="15">
    <location>
        <position position="1005"/>
    </location>
    <ligand>
        <name>Mg(2+)</name>
        <dbReference type="ChEBI" id="CHEBI:18420"/>
    </ligand>
</feature>
<evidence type="ECO:0000256" key="11">
    <source>
        <dbReference type="ARBA" id="ARBA00023204"/>
    </source>
</evidence>
<comment type="domain">
    <text evidence="15">The N-terminal DNA-binding domain is a ssDNA-dependent ATPase and has ATP-dependent 3'-5' helicase function. This domain interacts with RecC.</text>
</comment>
<dbReference type="RefSeq" id="WP_252770664.1">
    <property type="nucleotide sequence ID" value="NZ_JAMXMC010000008.1"/>
</dbReference>
<reference evidence="19 20" key="1">
    <citation type="submission" date="2022-06" db="EMBL/GenBank/DDBJ databases">
        <title>Ideonella sp. NS12-5 Genome sequencing and assembly.</title>
        <authorList>
            <person name="Jung Y."/>
        </authorList>
    </citation>
    <scope>NUCLEOTIDE SEQUENCE [LARGE SCALE GENOMIC DNA]</scope>
    <source>
        <strain evidence="19 20">NS12-5</strain>
    </source>
</reference>
<evidence type="ECO:0000256" key="4">
    <source>
        <dbReference type="ARBA" id="ARBA00022763"/>
    </source>
</evidence>
<keyword evidence="3 15" id="KW-0547">Nucleotide-binding</keyword>
<proteinExistence type="inferred from homology"/>
<evidence type="ECO:0000256" key="8">
    <source>
        <dbReference type="ARBA" id="ARBA00022840"/>
    </source>
</evidence>
<dbReference type="PANTHER" id="PTHR11070:SF23">
    <property type="entry name" value="RECBCD ENZYME SUBUNIT RECB"/>
    <property type="match status" value="1"/>
</dbReference>
<comment type="catalytic activity">
    <reaction evidence="14 15">
        <text>ATP + H2O = ADP + phosphate + H(+)</text>
        <dbReference type="Rhea" id="RHEA:13065"/>
        <dbReference type="ChEBI" id="CHEBI:15377"/>
        <dbReference type="ChEBI" id="CHEBI:15378"/>
        <dbReference type="ChEBI" id="CHEBI:30616"/>
        <dbReference type="ChEBI" id="CHEBI:43474"/>
        <dbReference type="ChEBI" id="CHEBI:456216"/>
        <dbReference type="EC" id="5.6.2.4"/>
    </reaction>
</comment>
<dbReference type="PROSITE" id="PS51217">
    <property type="entry name" value="UVRD_HELICASE_CTER"/>
    <property type="match status" value="1"/>
</dbReference>
<dbReference type="InterPro" id="IPR004586">
    <property type="entry name" value="RecB"/>
</dbReference>
<evidence type="ECO:0000256" key="6">
    <source>
        <dbReference type="ARBA" id="ARBA00022806"/>
    </source>
</evidence>
<evidence type="ECO:0000256" key="1">
    <source>
        <dbReference type="ARBA" id="ARBA00022722"/>
    </source>
</evidence>
<comment type="caution">
    <text evidence="19">The sequence shown here is derived from an EMBL/GenBank/DDBJ whole genome shotgun (WGS) entry which is preliminary data.</text>
</comment>
<feature type="domain" description="UvrD-like helicase C-terminal" evidence="18">
    <location>
        <begin position="499"/>
        <end position="780"/>
    </location>
</feature>
<evidence type="ECO:0000313" key="20">
    <source>
        <dbReference type="Proteomes" id="UP001204851"/>
    </source>
</evidence>
<evidence type="ECO:0000256" key="7">
    <source>
        <dbReference type="ARBA" id="ARBA00022839"/>
    </source>
</evidence>
<comment type="catalytic activity">
    <reaction evidence="13 15">
        <text>Couples ATP hydrolysis with the unwinding of duplex DNA by translocating in the 3'-5' direction.</text>
        <dbReference type="EC" id="5.6.2.4"/>
    </reaction>
</comment>
<dbReference type="InterPro" id="IPR000212">
    <property type="entry name" value="DNA_helicase_UvrD/REP"/>
</dbReference>
<feature type="binding site" evidence="16">
    <location>
        <begin position="24"/>
        <end position="31"/>
    </location>
    <ligand>
        <name>ATP</name>
        <dbReference type="ChEBI" id="CHEBI:30616"/>
    </ligand>
</feature>
<dbReference type="CDD" id="cd22352">
    <property type="entry name" value="RecB_C-like"/>
    <property type="match status" value="1"/>
</dbReference>
<dbReference type="PROSITE" id="PS51198">
    <property type="entry name" value="UVRD_HELICASE_ATP_BIND"/>
    <property type="match status" value="1"/>
</dbReference>
<evidence type="ECO:0000256" key="15">
    <source>
        <dbReference type="HAMAP-Rule" id="MF_01485"/>
    </source>
</evidence>
<dbReference type="InterPro" id="IPR014017">
    <property type="entry name" value="DNA_helicase_UvrD-like_C"/>
</dbReference>
<dbReference type="Pfam" id="PF12705">
    <property type="entry name" value="PDDEXK_1"/>
    <property type="match status" value="1"/>
</dbReference>
<feature type="active site" description="For nuclease activity" evidence="15">
    <location>
        <position position="1131"/>
    </location>
</feature>
<dbReference type="HAMAP" id="MF_01485">
    <property type="entry name" value="RecB"/>
    <property type="match status" value="1"/>
</dbReference>
<comment type="catalytic activity">
    <reaction evidence="15">
        <text>Exonucleolytic cleavage (in the presence of ATP) in either 5'- to 3'- or 3'- to 5'-direction to yield 5'-phosphooligonucleotides.</text>
        <dbReference type="EC" id="3.1.11.5"/>
    </reaction>
</comment>
<feature type="binding site" evidence="15">
    <location>
        <position position="1131"/>
    </location>
    <ligand>
        <name>Mg(2+)</name>
        <dbReference type="ChEBI" id="CHEBI:18420"/>
    </ligand>
</feature>
<feature type="binding site" evidence="15">
    <location>
        <position position="1118"/>
    </location>
    <ligand>
        <name>Mg(2+)</name>
        <dbReference type="ChEBI" id="CHEBI:18420"/>
    </ligand>
</feature>
<keyword evidence="10 15" id="KW-0238">DNA-binding</keyword>
<evidence type="ECO:0000256" key="5">
    <source>
        <dbReference type="ARBA" id="ARBA00022801"/>
    </source>
</evidence>
<dbReference type="Gene3D" id="1.10.486.10">
    <property type="entry name" value="PCRA, domain 4"/>
    <property type="match status" value="1"/>
</dbReference>
<evidence type="ECO:0000256" key="13">
    <source>
        <dbReference type="ARBA" id="ARBA00034617"/>
    </source>
</evidence>
<feature type="domain" description="UvrD-like helicase ATP-binding" evidence="17">
    <location>
        <begin position="3"/>
        <end position="475"/>
    </location>
</feature>
<comment type="similarity">
    <text evidence="15">Belongs to the helicase family. UvrD subfamily.</text>
</comment>
<keyword evidence="2 15" id="KW-0479">Metal-binding</keyword>
<keyword evidence="9 15" id="KW-0460">Magnesium</keyword>
<keyword evidence="6 15" id="KW-0347">Helicase</keyword>
<keyword evidence="4 15" id="KW-0227">DNA damage</keyword>
<feature type="region of interest" description="Nuclease activity, interacts with RecD and RecA" evidence="15">
    <location>
        <begin position="938"/>
        <end position="1233"/>
    </location>
</feature>
<name>A0ABT1BQH7_9BURK</name>
<dbReference type="Pfam" id="PF13361">
    <property type="entry name" value="UvrD_C"/>
    <property type="match status" value="1"/>
</dbReference>
<dbReference type="Gene3D" id="3.90.320.10">
    <property type="match status" value="1"/>
</dbReference>
<dbReference type="InterPro" id="IPR038726">
    <property type="entry name" value="PDDEXK_AddAB-type"/>
</dbReference>
<dbReference type="Proteomes" id="UP001204851">
    <property type="component" value="Unassembled WGS sequence"/>
</dbReference>
<evidence type="ECO:0000313" key="19">
    <source>
        <dbReference type="EMBL" id="MCO5978059.1"/>
    </source>
</evidence>